<protein>
    <submittedName>
        <fullName evidence="2">Uncharacterized protein</fullName>
    </submittedName>
</protein>
<organism evidence="2 3">
    <name type="scientific">Ficus carica</name>
    <name type="common">Common fig</name>
    <dbReference type="NCBI Taxonomy" id="3494"/>
    <lineage>
        <taxon>Eukaryota</taxon>
        <taxon>Viridiplantae</taxon>
        <taxon>Streptophyta</taxon>
        <taxon>Embryophyta</taxon>
        <taxon>Tracheophyta</taxon>
        <taxon>Spermatophyta</taxon>
        <taxon>Magnoliopsida</taxon>
        <taxon>eudicotyledons</taxon>
        <taxon>Gunneridae</taxon>
        <taxon>Pentapetalae</taxon>
        <taxon>rosids</taxon>
        <taxon>fabids</taxon>
        <taxon>Rosales</taxon>
        <taxon>Moraceae</taxon>
        <taxon>Ficeae</taxon>
        <taxon>Ficus</taxon>
    </lineage>
</organism>
<name>A0AA88DSG0_FICCA</name>
<keyword evidence="3" id="KW-1185">Reference proteome</keyword>
<dbReference type="EMBL" id="BTGU01000101">
    <property type="protein sequence ID" value="GMN60668.1"/>
    <property type="molecule type" value="Genomic_DNA"/>
</dbReference>
<reference evidence="2" key="1">
    <citation type="submission" date="2023-07" db="EMBL/GenBank/DDBJ databases">
        <title>draft genome sequence of fig (Ficus carica).</title>
        <authorList>
            <person name="Takahashi T."/>
            <person name="Nishimura K."/>
        </authorList>
    </citation>
    <scope>NUCLEOTIDE SEQUENCE</scope>
</reference>
<feature type="region of interest" description="Disordered" evidence="1">
    <location>
        <begin position="41"/>
        <end position="96"/>
    </location>
</feature>
<evidence type="ECO:0000256" key="1">
    <source>
        <dbReference type="SAM" id="MobiDB-lite"/>
    </source>
</evidence>
<accession>A0AA88DSG0</accession>
<evidence type="ECO:0000313" key="3">
    <source>
        <dbReference type="Proteomes" id="UP001187192"/>
    </source>
</evidence>
<gene>
    <name evidence="2" type="ORF">TIFTF001_029762</name>
</gene>
<proteinExistence type="predicted"/>
<dbReference type="AlphaFoldDB" id="A0AA88DSG0"/>
<sequence>MYSQSPERTVFSTPLDSVAGGDCYAVAPVIPLIASDNDLQAELSPCPSGDPPDHTRSSVKPAPGMNHPHRSEAVPSRTRRHLQIRQPWGRRPSRYETSGSGFGTAIRVGVGFRNWGRCPISGQGSGWVSRYGLRSGSVFRMGIGGGIQNGSGSGFRIRVGVGVEFRDRGSRSGFKMRVGVGDLSQVSGLGSNFGVRVRFRDRGRGRVSEQVSGSGFKTGVWIGFRDECRGWVSGSKSRLG</sequence>
<dbReference type="Proteomes" id="UP001187192">
    <property type="component" value="Unassembled WGS sequence"/>
</dbReference>
<comment type="caution">
    <text evidence="2">The sequence shown here is derived from an EMBL/GenBank/DDBJ whole genome shotgun (WGS) entry which is preliminary data.</text>
</comment>
<evidence type="ECO:0000313" key="2">
    <source>
        <dbReference type="EMBL" id="GMN60668.1"/>
    </source>
</evidence>